<evidence type="ECO:0000313" key="3">
    <source>
        <dbReference type="EMBL" id="CEM00664.1"/>
    </source>
</evidence>
<feature type="compositionally biased region" description="Basic residues" evidence="2">
    <location>
        <begin position="1498"/>
        <end position="1513"/>
    </location>
</feature>
<reference evidence="3 4" key="1">
    <citation type="submission" date="2014-11" db="EMBL/GenBank/DDBJ databases">
        <authorList>
            <person name="Zhu J."/>
            <person name="Qi W."/>
            <person name="Song R."/>
        </authorList>
    </citation>
    <scope>NUCLEOTIDE SEQUENCE [LARGE SCALE GENOMIC DNA]</scope>
</reference>
<accession>A0A0G4ERK6</accession>
<feature type="coiled-coil region" evidence="1">
    <location>
        <begin position="398"/>
        <end position="432"/>
    </location>
</feature>
<dbReference type="EMBL" id="CDMY01000296">
    <property type="protein sequence ID" value="CEM00664.1"/>
    <property type="molecule type" value="Genomic_DNA"/>
</dbReference>
<feature type="compositionally biased region" description="Acidic residues" evidence="2">
    <location>
        <begin position="1386"/>
        <end position="1397"/>
    </location>
</feature>
<keyword evidence="4" id="KW-1185">Reference proteome</keyword>
<evidence type="ECO:0000256" key="1">
    <source>
        <dbReference type="SAM" id="Coils"/>
    </source>
</evidence>
<gene>
    <name evidence="3" type="ORF">Vbra_2409</name>
</gene>
<feature type="compositionally biased region" description="Basic and acidic residues" evidence="2">
    <location>
        <begin position="725"/>
        <end position="736"/>
    </location>
</feature>
<dbReference type="InParanoid" id="A0A0G4ERK6"/>
<feature type="compositionally biased region" description="Basic and acidic residues" evidence="2">
    <location>
        <begin position="1158"/>
        <end position="1172"/>
    </location>
</feature>
<evidence type="ECO:0000313" key="4">
    <source>
        <dbReference type="Proteomes" id="UP000041254"/>
    </source>
</evidence>
<dbReference type="VEuPathDB" id="CryptoDB:Vbra_2409"/>
<feature type="compositionally biased region" description="Low complexity" evidence="2">
    <location>
        <begin position="34"/>
        <end position="46"/>
    </location>
</feature>
<dbReference type="Proteomes" id="UP000041254">
    <property type="component" value="Unassembled WGS sequence"/>
</dbReference>
<feature type="region of interest" description="Disordered" evidence="2">
    <location>
        <begin position="1151"/>
        <end position="1174"/>
    </location>
</feature>
<protein>
    <submittedName>
        <fullName evidence="3">Uncharacterized protein</fullName>
    </submittedName>
</protein>
<feature type="region of interest" description="Disordered" evidence="2">
    <location>
        <begin position="1453"/>
        <end position="1513"/>
    </location>
</feature>
<feature type="compositionally biased region" description="Low complexity" evidence="2">
    <location>
        <begin position="1"/>
        <end position="18"/>
    </location>
</feature>
<organism evidence="3 4">
    <name type="scientific">Vitrella brassicaformis (strain CCMP3155)</name>
    <dbReference type="NCBI Taxonomy" id="1169540"/>
    <lineage>
        <taxon>Eukaryota</taxon>
        <taxon>Sar</taxon>
        <taxon>Alveolata</taxon>
        <taxon>Colpodellida</taxon>
        <taxon>Vitrellaceae</taxon>
        <taxon>Vitrella</taxon>
    </lineage>
</organism>
<feature type="coiled-coil region" evidence="1">
    <location>
        <begin position="296"/>
        <end position="369"/>
    </location>
</feature>
<name>A0A0G4ERK6_VITBC</name>
<keyword evidence="1" id="KW-0175">Coiled coil</keyword>
<feature type="region of interest" description="Disordered" evidence="2">
    <location>
        <begin position="1242"/>
        <end position="1320"/>
    </location>
</feature>
<feature type="region of interest" description="Disordered" evidence="2">
    <location>
        <begin position="690"/>
        <end position="819"/>
    </location>
</feature>
<feature type="compositionally biased region" description="Polar residues" evidence="2">
    <location>
        <begin position="61"/>
        <end position="71"/>
    </location>
</feature>
<feature type="compositionally biased region" description="Acidic residues" evidence="2">
    <location>
        <begin position="495"/>
        <end position="516"/>
    </location>
</feature>
<feature type="compositionally biased region" description="Low complexity" evidence="2">
    <location>
        <begin position="1364"/>
        <end position="1383"/>
    </location>
</feature>
<proteinExistence type="predicted"/>
<feature type="compositionally biased region" description="Polar residues" evidence="2">
    <location>
        <begin position="1458"/>
        <end position="1475"/>
    </location>
</feature>
<feature type="region of interest" description="Disordered" evidence="2">
    <location>
        <begin position="479"/>
        <end position="516"/>
    </location>
</feature>
<feature type="compositionally biased region" description="Low complexity" evidence="2">
    <location>
        <begin position="1271"/>
        <end position="1295"/>
    </location>
</feature>
<evidence type="ECO:0000256" key="2">
    <source>
        <dbReference type="SAM" id="MobiDB-lite"/>
    </source>
</evidence>
<feature type="compositionally biased region" description="Acidic residues" evidence="2">
    <location>
        <begin position="752"/>
        <end position="766"/>
    </location>
</feature>
<feature type="compositionally biased region" description="Acidic residues" evidence="2">
    <location>
        <begin position="700"/>
        <end position="711"/>
    </location>
</feature>
<feature type="region of interest" description="Disordered" evidence="2">
    <location>
        <begin position="1"/>
        <end position="74"/>
    </location>
</feature>
<feature type="region of interest" description="Disordered" evidence="2">
    <location>
        <begin position="1358"/>
        <end position="1409"/>
    </location>
</feature>
<sequence length="1513" mass="168356">METSSHSHSSRQPSAHPSEVPLGEGQADADEHWSPASATATSAGGRSPDHRPARRKRRLRTTSQPHSQHPLSRQALYAEEVDELYRDRQRREIRLKLFDLYKRFLDVTKSEVRRLFRRVAPPFHPPPATDFELALRVLFHDLAVFFVTGTEAAVNEGLPPLPVGPHASDALTKSSSVPQLLQEGQEGQEATPTVVGNFKGYMEGARLHTPDELDVAIVRVTREERLLRSVEEKERKLDLSDRRLHGVQCMLDKYRTRFWKELCYLRSLLSRYLGAEAPEFNVRWLSKDRLDKNDFYAEDEQAVEELKILEEQIKQQFEDRLERLQGEIDAAQAVITDKSGQLERALVSLENQQQIANSFRDQIRALKADKETSDTQAMEMTEQVARLRLMFDGSRIETEQARTEASRLQAELASALKRIQDNEHALEELQYQLASRPIPAEDRETVKEKQEEEEWVPLSATIAAATPPATPHRLSVVAAPSAIPPEPTTRRQQPPEEEEAEEEEEDEGLSSDEEDLLDQTYDDVQLGLLARSDEETRASSPAELSRQISEWEMELDRASISLSRLMAEGAQGFKDEMAETEGEGRPTWRQLLMALPRGKRMKCANTRKYVLQLQRLLKVLRQCSNIQERQEPEKSRERVSIDTQRPSLAVSYGQRDASAVSLLEDRGVQTGGFIARSPSAPAVLSVSFEEAPEAPIGREEEYEGFEAEEGEPPERPPGGPTEGEEAYKGIESEGRRTPTRGRPAAGGAGRGEEEEEEEEGEGEDTTQDIPARRVTVSKRTFQMDAEGKIEETLDQEESGEGEAAGDVGRPASPRKSLTTYRKGETVTSMMAEYATLSTKNLEWAKGDEGIDEGEVERADIAIGGSRTISAPDDEEPWLEPWLEEWLKEGTVTSHVSQFDHRHAEGGAPQRPPAHWQEVGRQGWRYLLQRSFDQLRDELCTKAEKGLQHRASRENVDAMSPPSPLSLTFDTDAAAIASLQTHVSLGPFLGYWGADGDDDMRVLEWTRRRDDIKVWLEALLRRFLEGLVQLFYSLSHLLNLLKILLDVPVKDTPSANIVIDLALPEAALAGISVLASRGWRILAAIDELNGAMKEGLREAVASQLREGPFSHTFNATRRQLAASLVSAAIHLETLTFTAAHFLSLFSRATVPPQPSPMELPRDDREPSRPHADDMPTVLLREPRPWMDMYEAEGEFGVPLFMAVGYDEGYGYGYDVDVWPEGWAGRRVEMPRFPDTLKGACRLPIGTPPVPGARLTRRPESAYPRPLSPPLLRPSSTTTRTPIPISTPSLPPSSRRTQVGFSPRSKIVPTVPSTPLTRPDLPSRAPPSMMHVEGVGQWGVVPRLGGGFGRYYRTAAVMQGRRGVRRPPSAASVRSSVGGRVVARSTSADDEQQDGDDDDREKVTSDRPFTAVPTVSRPALFTNAPLLDALRRVKGIFSQIDAPPSVLDLHANKEEADGSQDVSASSPGSSPRATAGNNVVDAVTPPDSPSSAGINGACSHHFRTQRMKEKRRARA</sequence>